<feature type="transmembrane region" description="Helical" evidence="11">
    <location>
        <begin position="12"/>
        <end position="38"/>
    </location>
</feature>
<keyword evidence="14" id="KW-1185">Reference proteome</keyword>
<keyword evidence="8" id="KW-0868">Chloride</keyword>
<dbReference type="Proteomes" id="UP001059934">
    <property type="component" value="Chromosome"/>
</dbReference>
<evidence type="ECO:0000256" key="9">
    <source>
        <dbReference type="ARBA" id="ARBA00023303"/>
    </source>
</evidence>
<feature type="transmembrane region" description="Helical" evidence="11">
    <location>
        <begin position="299"/>
        <end position="324"/>
    </location>
</feature>
<dbReference type="CDD" id="cd00400">
    <property type="entry name" value="Voltage_gated_ClC"/>
    <property type="match status" value="1"/>
</dbReference>
<feature type="transmembrane region" description="Helical" evidence="11">
    <location>
        <begin position="229"/>
        <end position="251"/>
    </location>
</feature>
<keyword evidence="9" id="KW-0407">Ion channel</keyword>
<protein>
    <submittedName>
        <fullName evidence="13">Chloride channel protein</fullName>
    </submittedName>
</protein>
<dbReference type="Pfam" id="PF00654">
    <property type="entry name" value="Voltage_CLC"/>
    <property type="match status" value="1"/>
</dbReference>
<dbReference type="Gene3D" id="1.10.3080.10">
    <property type="entry name" value="Clc chloride channel"/>
    <property type="match status" value="1"/>
</dbReference>
<organism evidence="13 14">
    <name type="scientific">SAR92 clade bacterium H455</name>
    <dbReference type="NCBI Taxonomy" id="2974818"/>
    <lineage>
        <taxon>Bacteria</taxon>
        <taxon>Pseudomonadati</taxon>
        <taxon>Pseudomonadota</taxon>
        <taxon>Gammaproteobacteria</taxon>
        <taxon>Cellvibrionales</taxon>
        <taxon>Porticoccaceae</taxon>
        <taxon>SAR92 clade</taxon>
    </lineage>
</organism>
<feature type="transmembrane region" description="Helical" evidence="11">
    <location>
        <begin position="58"/>
        <end position="76"/>
    </location>
</feature>
<dbReference type="InterPro" id="IPR014743">
    <property type="entry name" value="Cl-channel_core"/>
</dbReference>
<evidence type="ECO:0000256" key="10">
    <source>
        <dbReference type="PROSITE-ProRule" id="PRU00703"/>
    </source>
</evidence>
<dbReference type="InterPro" id="IPR000644">
    <property type="entry name" value="CBS_dom"/>
</dbReference>
<evidence type="ECO:0000313" key="13">
    <source>
        <dbReference type="EMBL" id="UVW35163.1"/>
    </source>
</evidence>
<keyword evidence="3 11" id="KW-0812">Transmembrane</keyword>
<comment type="subcellular location">
    <subcellularLocation>
        <location evidence="1">Membrane</location>
        <topology evidence="1">Multi-pass membrane protein</topology>
    </subcellularLocation>
</comment>
<dbReference type="InterPro" id="IPR046342">
    <property type="entry name" value="CBS_dom_sf"/>
</dbReference>
<dbReference type="Gene3D" id="3.10.580.10">
    <property type="entry name" value="CBS-domain"/>
    <property type="match status" value="1"/>
</dbReference>
<evidence type="ECO:0000256" key="6">
    <source>
        <dbReference type="ARBA" id="ARBA00023136"/>
    </source>
</evidence>
<dbReference type="InterPro" id="IPR001807">
    <property type="entry name" value="ClC"/>
</dbReference>
<feature type="transmembrane region" description="Helical" evidence="11">
    <location>
        <begin position="263"/>
        <end position="287"/>
    </location>
</feature>
<feature type="domain" description="CBS" evidence="12">
    <location>
        <begin position="501"/>
        <end position="560"/>
    </location>
</feature>
<evidence type="ECO:0000256" key="5">
    <source>
        <dbReference type="ARBA" id="ARBA00023065"/>
    </source>
</evidence>
<sequence>MNKVRDALVEVAIIILVGGMIGAVLAVVSNLFVIGVQWFGQQREASDILSLSIGGDSASFSSLVFLWAAAAVVVFLKTSLGISRWAGPADSMYAAHQVNEPLDIKTGMASTLAAFASASGGASVGQYGPIVHFGATMGIWVKRFISSRLSHEIYLGCGVAAAISAGFNAPIAGVVFAHEAVLRHFSVRAIAPITVASVSASALGNQWFPHTTTFEISAVLPPLAEVVPVLVMLAPAFALVAICFMAALRYSAQTAAKMNTSPLLLPFIAATICGLVGVWIPQILGLGISSINEMIAGEFALSLLFTVLVAKLLMTALCIGFGLFGGVFSPSLFIGVAAGAVAGELLILFGFADIASIISVAGMAAVSSAVIGAPVSAVLIILELTQSYEYAVAAMIAVMVCNLLTNRLFGNSFFDRQLLDRGIDLLKGREAIALNQQIVGPFVSQDYIHADPSVTGSELREKMRRRGHTEAYIIKTGGQFLGKVSIYEVIEAADNRINDFIDTRPLTLYSHDSLAEAMVKVSQFVGESLPVVDAETGRLHGSLAEGELFQAVIDVQNQARGLERA</sequence>
<evidence type="ECO:0000256" key="8">
    <source>
        <dbReference type="ARBA" id="ARBA00023214"/>
    </source>
</evidence>
<feature type="transmembrane region" description="Helical" evidence="11">
    <location>
        <begin position="388"/>
        <end position="409"/>
    </location>
</feature>
<evidence type="ECO:0000256" key="3">
    <source>
        <dbReference type="ARBA" id="ARBA00022692"/>
    </source>
</evidence>
<keyword evidence="5" id="KW-0406">Ion transport</keyword>
<keyword evidence="6 11" id="KW-0472">Membrane</keyword>
<keyword evidence="2" id="KW-0813">Transport</keyword>
<evidence type="ECO:0000256" key="4">
    <source>
        <dbReference type="ARBA" id="ARBA00022989"/>
    </source>
</evidence>
<reference evidence="13" key="1">
    <citation type="submission" date="2022-08" db="EMBL/GenBank/DDBJ databases">
        <title>Catabolic pathway analysis in culturable SAR92 clade bacteria reveals their overlooked roles in DMSP degradation in coastal seas.</title>
        <authorList>
            <person name="He X."/>
            <person name="Zhang X."/>
            <person name="Zhang Y."/>
        </authorList>
    </citation>
    <scope>NUCLEOTIDE SEQUENCE</scope>
    <source>
        <strain evidence="13">H455</strain>
    </source>
</reference>
<dbReference type="EMBL" id="CP103416">
    <property type="protein sequence ID" value="UVW35163.1"/>
    <property type="molecule type" value="Genomic_DNA"/>
</dbReference>
<keyword evidence="7" id="KW-0869">Chloride channel</keyword>
<feature type="transmembrane region" description="Helical" evidence="11">
    <location>
        <begin position="153"/>
        <end position="177"/>
    </location>
</feature>
<keyword evidence="4 11" id="KW-1133">Transmembrane helix</keyword>
<dbReference type="PROSITE" id="PS51371">
    <property type="entry name" value="CBS"/>
    <property type="match status" value="1"/>
</dbReference>
<evidence type="ECO:0000256" key="2">
    <source>
        <dbReference type="ARBA" id="ARBA00022448"/>
    </source>
</evidence>
<name>A0ABY5TMT2_9GAMM</name>
<dbReference type="SUPFAM" id="SSF54631">
    <property type="entry name" value="CBS-domain pair"/>
    <property type="match status" value="1"/>
</dbReference>
<accession>A0ABY5TMT2</accession>
<evidence type="ECO:0000256" key="7">
    <source>
        <dbReference type="ARBA" id="ARBA00023173"/>
    </source>
</evidence>
<dbReference type="SUPFAM" id="SSF81340">
    <property type="entry name" value="Clc chloride channel"/>
    <property type="match status" value="1"/>
</dbReference>
<feature type="transmembrane region" description="Helical" evidence="11">
    <location>
        <begin position="330"/>
        <end position="351"/>
    </location>
</feature>
<dbReference type="PANTHER" id="PTHR43427">
    <property type="entry name" value="CHLORIDE CHANNEL PROTEIN CLC-E"/>
    <property type="match status" value="1"/>
</dbReference>
<dbReference type="PANTHER" id="PTHR43427:SF6">
    <property type="entry name" value="CHLORIDE CHANNEL PROTEIN CLC-E"/>
    <property type="match status" value="1"/>
</dbReference>
<evidence type="ECO:0000256" key="11">
    <source>
        <dbReference type="SAM" id="Phobius"/>
    </source>
</evidence>
<feature type="transmembrane region" description="Helical" evidence="11">
    <location>
        <begin position="358"/>
        <end position="382"/>
    </location>
</feature>
<evidence type="ECO:0000256" key="1">
    <source>
        <dbReference type="ARBA" id="ARBA00004141"/>
    </source>
</evidence>
<gene>
    <name evidence="13" type="ORF">NYF23_00815</name>
</gene>
<dbReference type="InterPro" id="IPR050368">
    <property type="entry name" value="ClC-type_chloride_channel"/>
</dbReference>
<keyword evidence="10" id="KW-0129">CBS domain</keyword>
<evidence type="ECO:0000259" key="12">
    <source>
        <dbReference type="PROSITE" id="PS51371"/>
    </source>
</evidence>
<dbReference type="PRINTS" id="PR00762">
    <property type="entry name" value="CLCHANNEL"/>
</dbReference>
<evidence type="ECO:0000313" key="14">
    <source>
        <dbReference type="Proteomes" id="UP001059934"/>
    </source>
</evidence>
<proteinExistence type="predicted"/>